<keyword evidence="2" id="KW-0444">Lipid biosynthesis</keyword>
<dbReference type="STRING" id="1194090.SAMN05443144_11467"/>
<name>A0A1M5F5P4_9BACT</name>
<comment type="pathway">
    <text evidence="1">Lipid metabolism.</text>
</comment>
<proteinExistence type="predicted"/>
<evidence type="ECO:0000256" key="3">
    <source>
        <dbReference type="ARBA" id="ARBA00022679"/>
    </source>
</evidence>
<accession>A0A1M5F5P4</accession>
<dbReference type="GO" id="GO:0016746">
    <property type="term" value="F:acyltransferase activity"/>
    <property type="evidence" value="ECO:0007669"/>
    <property type="project" value="UniProtKB-KW"/>
</dbReference>
<dbReference type="InterPro" id="IPR016181">
    <property type="entry name" value="Acyl_CoA_acyltransferase"/>
</dbReference>
<dbReference type="PANTHER" id="PTHR37323:SF1">
    <property type="entry name" value="L-ORNITHINE N(ALPHA)-ACYLTRANSFERASE"/>
    <property type="match status" value="1"/>
</dbReference>
<dbReference type="GO" id="GO:0006629">
    <property type="term" value="P:lipid metabolic process"/>
    <property type="evidence" value="ECO:0007669"/>
    <property type="project" value="UniProtKB-KW"/>
</dbReference>
<keyword evidence="4" id="KW-0443">Lipid metabolism</keyword>
<evidence type="ECO:0000256" key="2">
    <source>
        <dbReference type="ARBA" id="ARBA00022516"/>
    </source>
</evidence>
<dbReference type="Proteomes" id="UP000184041">
    <property type="component" value="Unassembled WGS sequence"/>
</dbReference>
<evidence type="ECO:0000256" key="4">
    <source>
        <dbReference type="ARBA" id="ARBA00023098"/>
    </source>
</evidence>
<dbReference type="RefSeq" id="WP_170864392.1">
    <property type="nucleotide sequence ID" value="NZ_FQUS01000014.1"/>
</dbReference>
<dbReference type="AlphaFoldDB" id="A0A1M5F5P4"/>
<keyword evidence="7" id="KW-1185">Reference proteome</keyword>
<evidence type="ECO:0000313" key="7">
    <source>
        <dbReference type="Proteomes" id="UP000184041"/>
    </source>
</evidence>
<evidence type="ECO:0000256" key="1">
    <source>
        <dbReference type="ARBA" id="ARBA00005189"/>
    </source>
</evidence>
<protein>
    <submittedName>
        <fullName evidence="6">Ornithine-acyl[acyl carrier protein] N-acyltransferase</fullName>
    </submittedName>
</protein>
<sequence>MLANDPTSLFISNRYAVRLAKTEEDIRKAQALRYSIFNIELGEGLESSHSNRLDVDRYDAQCDHLLVVDRKTEQIIGTYRMQDYQKARQQHGFYTAEEFTLSELPEEMLSESVEVGRACIHKDHRNGRVLYLLWRGIAEYIKMKSARYLIGCCSINSTDPGEGWAVMDYLVHNNHVHETYTLVPTPVFDCPKRNYDTGETQHEVELPQLFRLYLSLGAKVLSNPALDSSFKTIDYLIIVDITKLDEQTRTLFFK</sequence>
<dbReference type="SUPFAM" id="SSF55729">
    <property type="entry name" value="Acyl-CoA N-acyltransferases (Nat)"/>
    <property type="match status" value="1"/>
</dbReference>
<dbReference type="PANTHER" id="PTHR37323">
    <property type="entry name" value="GCN5-RELATED N-ACETYLTRANSFERASE"/>
    <property type="match status" value="1"/>
</dbReference>
<evidence type="ECO:0000313" key="6">
    <source>
        <dbReference type="EMBL" id="SHF86698.1"/>
    </source>
</evidence>
<gene>
    <name evidence="6" type="ORF">SAMN05443144_11467</name>
</gene>
<keyword evidence="5 6" id="KW-0012">Acyltransferase</keyword>
<keyword evidence="3 6" id="KW-0808">Transferase</keyword>
<dbReference type="Gene3D" id="3.40.630.30">
    <property type="match status" value="1"/>
</dbReference>
<dbReference type="EMBL" id="FQUS01000014">
    <property type="protein sequence ID" value="SHF86698.1"/>
    <property type="molecule type" value="Genomic_DNA"/>
</dbReference>
<reference evidence="6 7" key="1">
    <citation type="submission" date="2016-11" db="EMBL/GenBank/DDBJ databases">
        <authorList>
            <person name="Jaros S."/>
            <person name="Januszkiewicz K."/>
            <person name="Wedrychowicz H."/>
        </authorList>
    </citation>
    <scope>NUCLEOTIDE SEQUENCE [LARGE SCALE GENOMIC DNA]</scope>
    <source>
        <strain evidence="6 7">DSM 21986</strain>
    </source>
</reference>
<dbReference type="Pfam" id="PF13444">
    <property type="entry name" value="Acetyltransf_5"/>
    <property type="match status" value="1"/>
</dbReference>
<organism evidence="6 7">
    <name type="scientific">Fodinibius roseus</name>
    <dbReference type="NCBI Taxonomy" id="1194090"/>
    <lineage>
        <taxon>Bacteria</taxon>
        <taxon>Pseudomonadati</taxon>
        <taxon>Balneolota</taxon>
        <taxon>Balneolia</taxon>
        <taxon>Balneolales</taxon>
        <taxon>Balneolaceae</taxon>
        <taxon>Fodinibius</taxon>
    </lineage>
</organism>
<dbReference type="InterPro" id="IPR052351">
    <property type="entry name" value="Ornithine_N-alpha-AT"/>
</dbReference>
<evidence type="ECO:0000256" key="5">
    <source>
        <dbReference type="ARBA" id="ARBA00023315"/>
    </source>
</evidence>